<dbReference type="EMBL" id="BSXS01001049">
    <property type="protein sequence ID" value="GME74913.1"/>
    <property type="molecule type" value="Genomic_DNA"/>
</dbReference>
<proteinExistence type="predicted"/>
<accession>A0ACB5SXS6</accession>
<evidence type="ECO:0000313" key="1">
    <source>
        <dbReference type="EMBL" id="GME74913.1"/>
    </source>
</evidence>
<protein>
    <submittedName>
        <fullName evidence="1">Unnamed protein product</fullName>
    </submittedName>
</protein>
<dbReference type="Proteomes" id="UP001165064">
    <property type="component" value="Unassembled WGS sequence"/>
</dbReference>
<reference evidence="1" key="1">
    <citation type="submission" date="2023-04" db="EMBL/GenBank/DDBJ databases">
        <title>Ambrosiozyma monospora NBRC 10751.</title>
        <authorList>
            <person name="Ichikawa N."/>
            <person name="Sato H."/>
            <person name="Tonouchi N."/>
        </authorList>
    </citation>
    <scope>NUCLEOTIDE SEQUENCE</scope>
    <source>
        <strain evidence="1">NBRC 10751</strain>
    </source>
</reference>
<name>A0ACB5SXS6_AMBMO</name>
<organism evidence="1 2">
    <name type="scientific">Ambrosiozyma monospora</name>
    <name type="common">Yeast</name>
    <name type="synonym">Endomycopsis monosporus</name>
    <dbReference type="NCBI Taxonomy" id="43982"/>
    <lineage>
        <taxon>Eukaryota</taxon>
        <taxon>Fungi</taxon>
        <taxon>Dikarya</taxon>
        <taxon>Ascomycota</taxon>
        <taxon>Saccharomycotina</taxon>
        <taxon>Pichiomycetes</taxon>
        <taxon>Pichiales</taxon>
        <taxon>Pichiaceae</taxon>
        <taxon>Ambrosiozyma</taxon>
    </lineage>
</organism>
<evidence type="ECO:0000313" key="2">
    <source>
        <dbReference type="Proteomes" id="UP001165064"/>
    </source>
</evidence>
<keyword evidence="2" id="KW-1185">Reference proteome</keyword>
<comment type="caution">
    <text evidence="1">The sequence shown here is derived from an EMBL/GenBank/DDBJ whole genome shotgun (WGS) entry which is preliminary data.</text>
</comment>
<sequence length="511" mass="56956">MVIANINTNTNTLISAPTDQSTTMTPSSTLARSITRASPSTPSVSFITSALNTTPTRTSTTTTSPNTSTNTSTTSSTTKKTGDVTPLSTILSTSSGYQRIDSILSLQELITPLVTHSNKKTHESFQEKQSEFNTFELIKIESIINDLRIFINFQLSTFNKIETSTIHNKDKEGFSLEWIYEGRVEILKIYRAVMCIDGLISQLLELLDSKLSRICGDDGNSGGGNDAKQAHVRLASMLDDLNTICESSLKLRKFICVYKKRLDVGVQYHELDSSVMKSIELELFDCEKSIALLHTITKKLDEQKKKEREELELTAGGINNNNNKNDNNNNNTQKFELATLIQEINKNSKITLAIPTFNSLETQQYQLFNDLNNKISPINASIMLIPQTIEQYSELAKDTYSESILKLIEKYEFMIADLKKINDCVRELRVKLVDLKWIEIFKFLVDDVQRLVLELESCGSGVGSGSRSVYGLDDDTETLVDGGDADADADTEVNVGGGNKFRDLESQQLDP</sequence>
<gene>
    <name evidence="1" type="ORF">Amon02_000194900</name>
</gene>